<dbReference type="Gene3D" id="3.90.550.10">
    <property type="entry name" value="Spore Coat Polysaccharide Biosynthesis Protein SpsA, Chain A"/>
    <property type="match status" value="1"/>
</dbReference>
<evidence type="ECO:0000259" key="1">
    <source>
        <dbReference type="Pfam" id="PF00535"/>
    </source>
</evidence>
<organism evidence="2">
    <name type="scientific">marine metagenome</name>
    <dbReference type="NCBI Taxonomy" id="408172"/>
    <lineage>
        <taxon>unclassified sequences</taxon>
        <taxon>metagenomes</taxon>
        <taxon>ecological metagenomes</taxon>
    </lineage>
</organism>
<accession>A0A382LXK3</accession>
<name>A0A382LXK3_9ZZZZ</name>
<dbReference type="InterPro" id="IPR029044">
    <property type="entry name" value="Nucleotide-diphossugar_trans"/>
</dbReference>
<gene>
    <name evidence="2" type="ORF">METZ01_LOCUS294174</name>
</gene>
<dbReference type="PANTHER" id="PTHR22916">
    <property type="entry name" value="GLYCOSYLTRANSFERASE"/>
    <property type="match status" value="1"/>
</dbReference>
<proteinExistence type="predicted"/>
<dbReference type="EMBL" id="UINC01089873">
    <property type="protein sequence ID" value="SVC41320.1"/>
    <property type="molecule type" value="Genomic_DNA"/>
</dbReference>
<sequence>MPVFNGEATIRAALESVLAQTYGNLEVLVYNNGSTDGTEGVVLEIAQADPRLTYRSGKTNLGVTHSFNETFRMSPGSYFMWAAADDLLGTTLVETGVALLEEEPGIGVSVPFVTAYLEGHDGPVYEVCFHGFEPHVSELKRLVRSIRKLPATCIYG</sequence>
<dbReference type="CDD" id="cd00761">
    <property type="entry name" value="Glyco_tranf_GTA_type"/>
    <property type="match status" value="1"/>
</dbReference>
<dbReference type="Pfam" id="PF00535">
    <property type="entry name" value="Glycos_transf_2"/>
    <property type="match status" value="1"/>
</dbReference>
<dbReference type="PANTHER" id="PTHR22916:SF56">
    <property type="entry name" value="GLYCOSYL TRANSFERASE"/>
    <property type="match status" value="1"/>
</dbReference>
<protein>
    <recommendedName>
        <fullName evidence="1">Glycosyltransferase 2-like domain-containing protein</fullName>
    </recommendedName>
</protein>
<evidence type="ECO:0000313" key="2">
    <source>
        <dbReference type="EMBL" id="SVC41320.1"/>
    </source>
</evidence>
<reference evidence="2" key="1">
    <citation type="submission" date="2018-05" db="EMBL/GenBank/DDBJ databases">
        <authorList>
            <person name="Lanie J.A."/>
            <person name="Ng W.-L."/>
            <person name="Kazmierczak K.M."/>
            <person name="Andrzejewski T.M."/>
            <person name="Davidsen T.M."/>
            <person name="Wayne K.J."/>
            <person name="Tettelin H."/>
            <person name="Glass J.I."/>
            <person name="Rusch D."/>
            <person name="Podicherti R."/>
            <person name="Tsui H.-C.T."/>
            <person name="Winkler M.E."/>
        </authorList>
    </citation>
    <scope>NUCLEOTIDE SEQUENCE</scope>
</reference>
<dbReference type="SUPFAM" id="SSF53448">
    <property type="entry name" value="Nucleotide-diphospho-sugar transferases"/>
    <property type="match status" value="1"/>
</dbReference>
<feature type="non-terminal residue" evidence="2">
    <location>
        <position position="156"/>
    </location>
</feature>
<dbReference type="InterPro" id="IPR001173">
    <property type="entry name" value="Glyco_trans_2-like"/>
</dbReference>
<dbReference type="AlphaFoldDB" id="A0A382LXK3"/>
<feature type="domain" description="Glycosyltransferase 2-like" evidence="1">
    <location>
        <begin position="1"/>
        <end position="115"/>
    </location>
</feature>